<dbReference type="InterPro" id="IPR001466">
    <property type="entry name" value="Beta-lactam-related"/>
</dbReference>
<dbReference type="InterPro" id="IPR050491">
    <property type="entry name" value="AmpC-like"/>
</dbReference>
<dbReference type="SUPFAM" id="SSF56601">
    <property type="entry name" value="beta-lactamase/transpeptidase-like"/>
    <property type="match status" value="1"/>
</dbReference>
<gene>
    <name evidence="2" type="ORF">OP10G_1553</name>
</gene>
<dbReference type="EMBL" id="CP007139">
    <property type="protein sequence ID" value="AIE84921.1"/>
    <property type="molecule type" value="Genomic_DNA"/>
</dbReference>
<dbReference type="RefSeq" id="WP_025226472.1">
    <property type="nucleotide sequence ID" value="NZ_CP007139.1"/>
</dbReference>
<dbReference type="OrthoDB" id="5638366at2"/>
<dbReference type="HOGENOM" id="CLU_584938_0_0_0"/>
<dbReference type="PANTHER" id="PTHR46825">
    <property type="entry name" value="D-ALANYL-D-ALANINE-CARBOXYPEPTIDASE/ENDOPEPTIDASE AMPH"/>
    <property type="match status" value="1"/>
</dbReference>
<accession>A0A068NN86</accession>
<feature type="domain" description="Beta-lactamase-related" evidence="1">
    <location>
        <begin position="23"/>
        <end position="330"/>
    </location>
</feature>
<sequence length="467" mass="50387">MSDLPTSLAEFELRLRAAIDPVALPSIAYGIARGDETLLLGAAGVADKGAARAAFPFTPYSLASITKPMTATAVVLLAEGGLVDLDAPINRYLGDAKVEGKVGDAEAATVRRVANHSAGLPLHYQFFYADEPYRPPAMDETIRRYGKLFSTPGERHHYSNLGYGLLDYLVERISGRSYAEFMRDEVFLPLGMAGSSIGATHSAATRYSPEGWAYPDYDFDHPGGSAAFSSVEDLLAFGRFHLGNGPSLLSFAALNEMQRATVQIEGDRGYGFGWAVNEDRLGYRTVGHTGSMGGVSTILRLVPSLDLVIAVLTNGESPLANRAADEALAAVSPEFRARLAAESEGLVSPIQSVPPEWARKWNGSIETYAGNRRLELDITGPHSATATLDGSSHAVEEVQLREGRLLGVFDGDIGTEDAGRRPYRIHLELKLQSTERLEGAAVTVSKREKGERMGNALAYFVTLNTRY</sequence>
<dbReference type="AlphaFoldDB" id="A0A068NN86"/>
<evidence type="ECO:0000259" key="1">
    <source>
        <dbReference type="Pfam" id="PF00144"/>
    </source>
</evidence>
<dbReference type="Proteomes" id="UP000027982">
    <property type="component" value="Chromosome"/>
</dbReference>
<reference evidence="2 3" key="1">
    <citation type="journal article" date="2014" name="PLoS ONE">
        <title>The first complete genome sequence of the class fimbriimonadia in the phylum armatimonadetes.</title>
        <authorList>
            <person name="Hu Z.Y."/>
            <person name="Wang Y.Z."/>
            <person name="Im W.T."/>
            <person name="Wang S.Y."/>
            <person name="Zhao G.P."/>
            <person name="Zheng H.J."/>
            <person name="Quan Z.X."/>
        </authorList>
    </citation>
    <scope>NUCLEOTIDE SEQUENCE [LARGE SCALE GENOMIC DNA]</scope>
    <source>
        <strain evidence="2">Gsoil 348</strain>
    </source>
</reference>
<evidence type="ECO:0000313" key="3">
    <source>
        <dbReference type="Proteomes" id="UP000027982"/>
    </source>
</evidence>
<dbReference type="Gene3D" id="3.40.710.10">
    <property type="entry name" value="DD-peptidase/beta-lactamase superfamily"/>
    <property type="match status" value="1"/>
</dbReference>
<protein>
    <submittedName>
        <fullName evidence="2">Beta-lactamase</fullName>
    </submittedName>
</protein>
<evidence type="ECO:0000313" key="2">
    <source>
        <dbReference type="EMBL" id="AIE84921.1"/>
    </source>
</evidence>
<keyword evidence="3" id="KW-1185">Reference proteome</keyword>
<dbReference type="InterPro" id="IPR012338">
    <property type="entry name" value="Beta-lactam/transpept-like"/>
</dbReference>
<dbReference type="eggNOG" id="COG1680">
    <property type="taxonomic scope" value="Bacteria"/>
</dbReference>
<dbReference type="PANTHER" id="PTHR46825:SF12">
    <property type="entry name" value="PENICILLIN-BINDING PROTEIN 4"/>
    <property type="match status" value="1"/>
</dbReference>
<dbReference type="KEGG" id="fgi:OP10G_1553"/>
<dbReference type="Pfam" id="PF00144">
    <property type="entry name" value="Beta-lactamase"/>
    <property type="match status" value="1"/>
</dbReference>
<name>A0A068NN86_FIMGI</name>
<dbReference type="STRING" id="661478.OP10G_1553"/>
<organism evidence="2 3">
    <name type="scientific">Fimbriimonas ginsengisoli Gsoil 348</name>
    <dbReference type="NCBI Taxonomy" id="661478"/>
    <lineage>
        <taxon>Bacteria</taxon>
        <taxon>Bacillati</taxon>
        <taxon>Armatimonadota</taxon>
        <taxon>Fimbriimonadia</taxon>
        <taxon>Fimbriimonadales</taxon>
        <taxon>Fimbriimonadaceae</taxon>
        <taxon>Fimbriimonas</taxon>
    </lineage>
</organism>
<proteinExistence type="predicted"/>